<proteinExistence type="predicted"/>
<reference evidence="1 2" key="1">
    <citation type="journal article" date="2023" name="Arcadia Sci">
        <title>De novo assembly of a long-read Amblyomma americanum tick genome.</title>
        <authorList>
            <person name="Chou S."/>
            <person name="Poskanzer K.E."/>
            <person name="Rollins M."/>
            <person name="Thuy-Boun P.S."/>
        </authorList>
    </citation>
    <scope>NUCLEOTIDE SEQUENCE [LARGE SCALE GENOMIC DNA]</scope>
    <source>
        <strain evidence="1">F_SG_1</strain>
        <tissue evidence="1">Salivary glands</tissue>
    </source>
</reference>
<dbReference type="Gene3D" id="3.80.10.10">
    <property type="entry name" value="Ribonuclease Inhibitor"/>
    <property type="match status" value="2"/>
</dbReference>
<evidence type="ECO:0000313" key="1">
    <source>
        <dbReference type="EMBL" id="KAK8772757.1"/>
    </source>
</evidence>
<evidence type="ECO:0000313" key="2">
    <source>
        <dbReference type="Proteomes" id="UP001321473"/>
    </source>
</evidence>
<dbReference type="InterPro" id="IPR032675">
    <property type="entry name" value="LRR_dom_sf"/>
</dbReference>
<keyword evidence="2" id="KW-1185">Reference proteome</keyword>
<gene>
    <name evidence="1" type="ORF">V5799_023995</name>
</gene>
<dbReference type="EMBL" id="JARKHS020017874">
    <property type="protein sequence ID" value="KAK8772757.1"/>
    <property type="molecule type" value="Genomic_DNA"/>
</dbReference>
<organism evidence="1 2">
    <name type="scientific">Amblyomma americanum</name>
    <name type="common">Lone star tick</name>
    <dbReference type="NCBI Taxonomy" id="6943"/>
    <lineage>
        <taxon>Eukaryota</taxon>
        <taxon>Metazoa</taxon>
        <taxon>Ecdysozoa</taxon>
        <taxon>Arthropoda</taxon>
        <taxon>Chelicerata</taxon>
        <taxon>Arachnida</taxon>
        <taxon>Acari</taxon>
        <taxon>Parasitiformes</taxon>
        <taxon>Ixodida</taxon>
        <taxon>Ixodoidea</taxon>
        <taxon>Ixodidae</taxon>
        <taxon>Amblyomminae</taxon>
        <taxon>Amblyomma</taxon>
    </lineage>
</organism>
<comment type="caution">
    <text evidence="1">The sequence shown here is derived from an EMBL/GenBank/DDBJ whole genome shotgun (WGS) entry which is preliminary data.</text>
</comment>
<dbReference type="Proteomes" id="UP001321473">
    <property type="component" value="Unassembled WGS sequence"/>
</dbReference>
<accession>A0AAQ4ED88</accession>
<protein>
    <submittedName>
        <fullName evidence="1">Uncharacterized protein</fullName>
    </submittedName>
</protein>
<dbReference type="AlphaFoldDB" id="A0AAQ4ED88"/>
<sequence>MTAAIDSFKYVDSLPPLAWDTICSLLDAGSLMAFAEAVPGIGYIAFQARIVRALKFTADTDDFSIQAFHRANIANQVKKLDLTNCIALSSAVLLGCISSCSNLEELYCVNCVIEPSKLFDLLRTTLTQVRKLEWSLHEGCFYSPWPSFAIQSPKMQLESMYMELVATPCNIYLLEVTLQRCPCLKILHIHIIQNGGLSQQMADLCMEFTRVLPSLNTFTFTSEQIFTPETIEWTSWWWPNLAQADYYMFGNISYQLKPVNSRNLITFEDGVRNGQLRGVKQAIVVMQDNGHIDRRRLFELARPERWADVSSLCLVLTDPREEQLLGRVTVSSYYIDATQFFLKSCVPNITELNMASFHFDHGSDGSAIVGSTLPHLRALALAPCGVNHADSLSFLARGCIHLEELDVRAERDSNGDCPCGFCRVPLRFSKACFKELHERTKLRRLSLDDTAKLESPDFLRECRVVELRFSLSSLEEELTDTASFLCGLSWLLGRNPRLSFLTVETRGAHLRSNEFAEGLAAISTLRHLCVLTEAVMSEDHVANFFR</sequence>
<name>A0AAQ4ED88_AMBAM</name>
<dbReference type="SUPFAM" id="SSF52047">
    <property type="entry name" value="RNI-like"/>
    <property type="match status" value="2"/>
</dbReference>